<evidence type="ECO:0000313" key="3">
    <source>
        <dbReference type="Proteomes" id="UP000449906"/>
    </source>
</evidence>
<dbReference type="EMBL" id="WBVM01000003">
    <property type="protein sequence ID" value="KAB2808215.1"/>
    <property type="molecule type" value="Genomic_DNA"/>
</dbReference>
<dbReference type="SUPFAM" id="SSF52540">
    <property type="entry name" value="P-loop containing nucleoside triphosphate hydrolases"/>
    <property type="match status" value="1"/>
</dbReference>
<evidence type="ECO:0008006" key="4">
    <source>
        <dbReference type="Google" id="ProtNLM"/>
    </source>
</evidence>
<dbReference type="RefSeq" id="WP_151581907.1">
    <property type="nucleotide sequence ID" value="NZ_WBVM01000003.1"/>
</dbReference>
<dbReference type="InterPro" id="IPR027417">
    <property type="entry name" value="P-loop_NTPase"/>
</dbReference>
<name>A0A7J5DT47_NOCSI</name>
<proteinExistence type="predicted"/>
<comment type="caution">
    <text evidence="2">The sequence shown here is derived from an EMBL/GenBank/DDBJ whole genome shotgun (WGS) entry which is preliminary data.</text>
</comment>
<dbReference type="Proteomes" id="UP000449906">
    <property type="component" value="Unassembled WGS sequence"/>
</dbReference>
<feature type="compositionally biased region" description="Basic residues" evidence="1">
    <location>
        <begin position="374"/>
        <end position="385"/>
    </location>
</feature>
<dbReference type="AlphaFoldDB" id="A0A7J5DT47"/>
<sequence length="385" mass="42167">MSSPAEIPPSARVLHIGPHKTGTTALQSALHQARDDLAAQGVRYLSPNRHDAAAARWITGRLVAGMDRDAARRRWEALVEEMTRPSAQRRIYSSEFLSDAKDAQIAQIVEELGTDDLWVVVTLRPLAKILPSQYQQGIQRLGLRKYDDFLHSVLDEEPAVAPPPQFWIRHAHDELTRRWAAHVGAERVIVVVLDAADHQFLPHAFEEILGLRPDTLAARDAKENRSLTAAEVEVLRQFNMQFKTLGLGADLYARFLSHFRDHLKSRTPGPGEARMVTPDWAVAGANEIGRKAADNLRASGVTVLGDLDSLSAVPLAGVPETPEAPTGVSTEFAGWFAAGLAASAQQLLAAPRPRRTPPEPATRPEASLRDVARRGLRRLRGTGGS</sequence>
<gene>
    <name evidence="2" type="ORF">F9L07_22060</name>
</gene>
<organism evidence="2 3">
    <name type="scientific">Nocardioides simplex</name>
    <name type="common">Arthrobacter simplex</name>
    <dbReference type="NCBI Taxonomy" id="2045"/>
    <lineage>
        <taxon>Bacteria</taxon>
        <taxon>Bacillati</taxon>
        <taxon>Actinomycetota</taxon>
        <taxon>Actinomycetes</taxon>
        <taxon>Propionibacteriales</taxon>
        <taxon>Nocardioidaceae</taxon>
        <taxon>Pimelobacter</taxon>
    </lineage>
</organism>
<dbReference type="Gene3D" id="3.40.50.300">
    <property type="entry name" value="P-loop containing nucleotide triphosphate hydrolases"/>
    <property type="match status" value="1"/>
</dbReference>
<reference evidence="2 3" key="1">
    <citation type="submission" date="2019-09" db="EMBL/GenBank/DDBJ databases">
        <title>Pimelobacter sp. isolated from Paulinella.</title>
        <authorList>
            <person name="Jeong S.E."/>
        </authorList>
    </citation>
    <scope>NUCLEOTIDE SEQUENCE [LARGE SCALE GENOMIC DNA]</scope>
    <source>
        <strain evidence="2 3">Pch-N</strain>
    </source>
</reference>
<accession>A0A7J5DT47</accession>
<evidence type="ECO:0000313" key="2">
    <source>
        <dbReference type="EMBL" id="KAB2808215.1"/>
    </source>
</evidence>
<feature type="region of interest" description="Disordered" evidence="1">
    <location>
        <begin position="349"/>
        <end position="385"/>
    </location>
</feature>
<protein>
    <recommendedName>
        <fullName evidence="4">Sulfotransferase family protein</fullName>
    </recommendedName>
</protein>
<evidence type="ECO:0000256" key="1">
    <source>
        <dbReference type="SAM" id="MobiDB-lite"/>
    </source>
</evidence>